<dbReference type="GO" id="GO:0004309">
    <property type="term" value="F:exopolyphosphatase activity"/>
    <property type="evidence" value="ECO:0007669"/>
    <property type="project" value="UniProtKB-EC"/>
</dbReference>
<evidence type="ECO:0000256" key="10">
    <source>
        <dbReference type="ARBA" id="ARBA00047607"/>
    </source>
</evidence>
<dbReference type="SUPFAM" id="SSF109604">
    <property type="entry name" value="HD-domain/PDEase-like"/>
    <property type="match status" value="1"/>
</dbReference>
<dbReference type="FunFam" id="3.30.420.40:FF:000023">
    <property type="entry name" value="Guanosine-5'-triphosphate,3'-diphosphate pyrophosphatase"/>
    <property type="match status" value="1"/>
</dbReference>
<evidence type="ECO:0000256" key="4">
    <source>
        <dbReference type="ARBA" id="ARBA00011738"/>
    </source>
</evidence>
<accession>A0A086EIR1</accession>
<evidence type="ECO:0000256" key="7">
    <source>
        <dbReference type="ARBA" id="ARBA00022475"/>
    </source>
</evidence>
<dbReference type="PIRSF" id="PIRSF001267">
    <property type="entry name" value="Pyrophosphatase_GppA_Ppx"/>
    <property type="match status" value="1"/>
</dbReference>
<dbReference type="InterPro" id="IPR043129">
    <property type="entry name" value="ATPase_NBD"/>
</dbReference>
<evidence type="ECO:0000256" key="3">
    <source>
        <dbReference type="ARBA" id="ARBA00007125"/>
    </source>
</evidence>
<dbReference type="Pfam" id="PF02541">
    <property type="entry name" value="Ppx-GppA"/>
    <property type="match status" value="1"/>
</dbReference>
<comment type="subunit">
    <text evidence="4">Homodimer.</text>
</comment>
<evidence type="ECO:0000256" key="5">
    <source>
        <dbReference type="ARBA" id="ARBA00012451"/>
    </source>
</evidence>
<dbReference type="SUPFAM" id="SSF53067">
    <property type="entry name" value="Actin-like ATPase domain"/>
    <property type="match status" value="2"/>
</dbReference>
<keyword evidence="9" id="KW-0472">Membrane</keyword>
<dbReference type="Gene3D" id="3.30.70.2260">
    <property type="match status" value="1"/>
</dbReference>
<dbReference type="Gene3D" id="3.30.420.40">
    <property type="match status" value="1"/>
</dbReference>
<dbReference type="InterPro" id="IPR022371">
    <property type="entry name" value="Exopolyphosphatase"/>
</dbReference>
<sequence>MPLTNNEKTEIKPQEFAAIDLGSNSFHMVIARVVNGALQVLGRLKQRVHLADGLDSKNVLSEEAIQRGLSCLALFAERLQGFPAMNVSIVGTHALRQAVNAQEFLRRAADIIPYPIEIISGHEEARLIFMGVEHTQPEKGRKLVIDIGGGSTELVIGEDFEPMLVESRRMGCVSFAQQFFPNGEISEANFKRARLAAAQKLETLSWEYRIYGWKFALGASGTIKATHEILVEMGEKDGLITPERLEMLRTQILQFKHFKALSLPGLSEDRQSVLVPGLAILCGIFDALAIKELRLSDGALREGVLYEMEGRFRHQDIRIRTAQSLATHYNIDREQARRVRETTQQLYAQWAEQNPNLVHPQLEAILNWASMLHEVGLGINHSGMHRHSAYILQNTNLPGFNQEQQLVLSMIVRLHRKAIKLEELPRLNLFKKKQYLPMVQLLRLATLLNNQRQATTTPESLRLHTDDNYWTLTFPRDFFTNNTLVQLDLEREQEYWQDVTGWKLMIEEEKA</sequence>
<evidence type="ECO:0000256" key="8">
    <source>
        <dbReference type="ARBA" id="ARBA00022801"/>
    </source>
</evidence>
<comment type="cofactor">
    <cofactor evidence="1">
        <name>Mg(2+)</name>
        <dbReference type="ChEBI" id="CHEBI:18420"/>
    </cofactor>
</comment>
<dbReference type="InterPro" id="IPR048950">
    <property type="entry name" value="Ppx_GppA_C"/>
</dbReference>
<dbReference type="NCBIfam" id="NF008108">
    <property type="entry name" value="PRK10854.1"/>
    <property type="match status" value="1"/>
</dbReference>
<dbReference type="STRING" id="180957.B5S52_06900"/>
<dbReference type="PANTHER" id="PTHR30005">
    <property type="entry name" value="EXOPOLYPHOSPHATASE"/>
    <property type="match status" value="1"/>
</dbReference>
<evidence type="ECO:0000256" key="1">
    <source>
        <dbReference type="ARBA" id="ARBA00001946"/>
    </source>
</evidence>
<dbReference type="EC" id="3.6.1.11" evidence="5"/>
<dbReference type="EMBL" id="JQOD01000003">
    <property type="protein sequence ID" value="KGA33311.1"/>
    <property type="molecule type" value="Genomic_DNA"/>
</dbReference>
<dbReference type="InterPro" id="IPR030673">
    <property type="entry name" value="PyroPPase_GppA_Ppx"/>
</dbReference>
<keyword evidence="7" id="KW-1003">Cell membrane</keyword>
<evidence type="ECO:0000256" key="2">
    <source>
        <dbReference type="ARBA" id="ARBA00004202"/>
    </source>
</evidence>
<dbReference type="GO" id="GO:0006798">
    <property type="term" value="P:polyphosphate catabolic process"/>
    <property type="evidence" value="ECO:0007669"/>
    <property type="project" value="TreeGrafter"/>
</dbReference>
<evidence type="ECO:0000256" key="6">
    <source>
        <dbReference type="ARBA" id="ARBA00020416"/>
    </source>
</evidence>
<comment type="similarity">
    <text evidence="3">Belongs to the GppA/Ppx family.</text>
</comment>
<dbReference type="FunFam" id="3.30.420.150:FF:000001">
    <property type="entry name" value="Guanosine-5'-triphosphate,3'-diphosphate pyrophosphatase"/>
    <property type="match status" value="1"/>
</dbReference>
<dbReference type="OrthoDB" id="9793035at2"/>
<dbReference type="Gene3D" id="1.10.3210.10">
    <property type="entry name" value="Hypothetical protein af1432"/>
    <property type="match status" value="1"/>
</dbReference>
<comment type="caution">
    <text evidence="11">The sequence shown here is derived from an EMBL/GenBank/DDBJ whole genome shotgun (WGS) entry which is preliminary data.</text>
</comment>
<dbReference type="Pfam" id="PF21447">
    <property type="entry name" value="Ppx-GppA_III"/>
    <property type="match status" value="1"/>
</dbReference>
<comment type="subcellular location">
    <subcellularLocation>
        <location evidence="2">Cell membrane</location>
        <topology evidence="2">Peripheral membrane protein</topology>
    </subcellularLocation>
</comment>
<gene>
    <name evidence="11" type="ORF">KU74_15585</name>
</gene>
<dbReference type="AlphaFoldDB" id="A0A086EIR1"/>
<dbReference type="RefSeq" id="WP_010280348.1">
    <property type="nucleotide sequence ID" value="NZ_CP009769.1"/>
</dbReference>
<protein>
    <recommendedName>
        <fullName evidence="6">Exopolyphosphatase</fullName>
        <ecNumber evidence="5">3.6.1.11</ecNumber>
    </recommendedName>
</protein>
<organism evidence="11 12">
    <name type="scientific">Pectobacterium brasiliense</name>
    <dbReference type="NCBI Taxonomy" id="180957"/>
    <lineage>
        <taxon>Bacteria</taxon>
        <taxon>Pseudomonadati</taxon>
        <taxon>Pseudomonadota</taxon>
        <taxon>Gammaproteobacteria</taxon>
        <taxon>Enterobacterales</taxon>
        <taxon>Pectobacteriaceae</taxon>
        <taxon>Pectobacterium</taxon>
    </lineage>
</organism>
<proteinExistence type="inferred from homology"/>
<dbReference type="CDD" id="cd24116">
    <property type="entry name" value="ASKHA_NBD_EcPPX-like"/>
    <property type="match status" value="1"/>
</dbReference>
<dbReference type="GeneID" id="57243618"/>
<name>A0A086EIR1_9GAMM</name>
<dbReference type="Gene3D" id="3.30.420.150">
    <property type="entry name" value="Exopolyphosphatase. Domain 2"/>
    <property type="match status" value="1"/>
</dbReference>
<evidence type="ECO:0000256" key="9">
    <source>
        <dbReference type="ARBA" id="ARBA00023136"/>
    </source>
</evidence>
<dbReference type="NCBIfam" id="TIGR03706">
    <property type="entry name" value="exo_poly_only"/>
    <property type="match status" value="1"/>
</dbReference>
<reference evidence="11 12" key="1">
    <citation type="submission" date="2014-08" db="EMBL/GenBank/DDBJ databases">
        <title>Genome sequences of NCPPB Pectobacterium isolates.</title>
        <authorList>
            <person name="Glover R.H."/>
            <person name="Sapp M."/>
            <person name="Elphinstone J."/>
        </authorList>
    </citation>
    <scope>NUCLEOTIDE SEQUENCE [LARGE SCALE GENOMIC DNA]</scope>
    <source>
        <strain evidence="11 12">LMG 21372</strain>
    </source>
</reference>
<evidence type="ECO:0000313" key="12">
    <source>
        <dbReference type="Proteomes" id="UP000029435"/>
    </source>
</evidence>
<dbReference type="InterPro" id="IPR050273">
    <property type="entry name" value="GppA/Ppx_hydrolase"/>
</dbReference>
<dbReference type="InterPro" id="IPR003695">
    <property type="entry name" value="Ppx_GppA_N"/>
</dbReference>
<keyword evidence="8" id="KW-0378">Hydrolase</keyword>
<dbReference type="PATRIC" id="fig|180957.22.peg.2706"/>
<dbReference type="GO" id="GO:0005886">
    <property type="term" value="C:plasma membrane"/>
    <property type="evidence" value="ECO:0007669"/>
    <property type="project" value="UniProtKB-SubCell"/>
</dbReference>
<dbReference type="PANTHER" id="PTHR30005:SF14">
    <property type="entry name" value="EXOPOLYPHOSPHATASE"/>
    <property type="match status" value="1"/>
</dbReference>
<dbReference type="Proteomes" id="UP000029435">
    <property type="component" value="Unassembled WGS sequence"/>
</dbReference>
<comment type="catalytic activity">
    <reaction evidence="10">
        <text>[phosphate](n) + H2O = [phosphate](n-1) + phosphate + H(+)</text>
        <dbReference type="Rhea" id="RHEA:21528"/>
        <dbReference type="Rhea" id="RHEA-COMP:9859"/>
        <dbReference type="Rhea" id="RHEA-COMP:14279"/>
        <dbReference type="ChEBI" id="CHEBI:15377"/>
        <dbReference type="ChEBI" id="CHEBI:15378"/>
        <dbReference type="ChEBI" id="CHEBI:16838"/>
        <dbReference type="ChEBI" id="CHEBI:43474"/>
        <dbReference type="EC" id="3.6.1.11"/>
    </reaction>
</comment>
<evidence type="ECO:0000313" key="11">
    <source>
        <dbReference type="EMBL" id="KGA33311.1"/>
    </source>
</evidence>